<organism evidence="12 13">
    <name type="scientific">Batillaria attramentaria</name>
    <dbReference type="NCBI Taxonomy" id="370345"/>
    <lineage>
        <taxon>Eukaryota</taxon>
        <taxon>Metazoa</taxon>
        <taxon>Spiralia</taxon>
        <taxon>Lophotrochozoa</taxon>
        <taxon>Mollusca</taxon>
        <taxon>Gastropoda</taxon>
        <taxon>Caenogastropoda</taxon>
        <taxon>Sorbeoconcha</taxon>
        <taxon>Cerithioidea</taxon>
        <taxon>Batillariidae</taxon>
        <taxon>Batillaria</taxon>
    </lineage>
</organism>
<keyword evidence="3" id="KW-0964">Secreted</keyword>
<comment type="caution">
    <text evidence="12">The sequence shown here is derived from an EMBL/GenBank/DDBJ whole genome shotgun (WGS) entry which is preliminary data.</text>
</comment>
<evidence type="ECO:0000256" key="10">
    <source>
        <dbReference type="SAM" id="SignalP"/>
    </source>
</evidence>
<dbReference type="GO" id="GO:0042742">
    <property type="term" value="P:defense response to bacterium"/>
    <property type="evidence" value="ECO:0007669"/>
    <property type="project" value="UniProtKB-KW"/>
</dbReference>
<keyword evidence="9" id="KW-1133">Transmembrane helix</keyword>
<dbReference type="EMBL" id="JACVVK020000002">
    <property type="protein sequence ID" value="KAK7508161.1"/>
    <property type="molecule type" value="Genomic_DNA"/>
</dbReference>
<sequence>MRSLLLIAAHVALVAAYGTGPPKGDQEGAAKVCMDMFPVGHGEDARTEAPPYEIRLDATQLSLGSPISVKSDQTTYTYFEGVFVQARMASCGSSEGMEALGSFSIAENDTFLQLYSCGKGQMDNAVGHKEASHQSNITFLWHPPASEPGHVYFRATVAKNRTHFWTNVFSPFVTDPSDTRSLPQDDAMNNKYCDVRSTLAGAASSVFALTPLIIAAFVITNALRVFQ</sequence>
<dbReference type="AlphaFoldDB" id="A0ABD0M9W9"/>
<dbReference type="Gene3D" id="2.60.40.4060">
    <property type="entry name" value="Reeler domain"/>
    <property type="match status" value="1"/>
</dbReference>
<evidence type="ECO:0000256" key="5">
    <source>
        <dbReference type="ARBA" id="ARBA00022588"/>
    </source>
</evidence>
<dbReference type="Pfam" id="PF02014">
    <property type="entry name" value="Reeler"/>
    <property type="match status" value="1"/>
</dbReference>
<evidence type="ECO:0000256" key="6">
    <source>
        <dbReference type="ARBA" id="ARBA00022729"/>
    </source>
</evidence>
<keyword evidence="6 10" id="KW-0732">Signal</keyword>
<dbReference type="PROSITE" id="PS51019">
    <property type="entry name" value="REELIN"/>
    <property type="match status" value="1"/>
</dbReference>
<reference evidence="12 13" key="1">
    <citation type="journal article" date="2023" name="Sci. Data">
        <title>Genome assembly of the Korean intertidal mud-creeper Batillaria attramentaria.</title>
        <authorList>
            <person name="Patra A.K."/>
            <person name="Ho P.T."/>
            <person name="Jun S."/>
            <person name="Lee S.J."/>
            <person name="Kim Y."/>
            <person name="Won Y.J."/>
        </authorList>
    </citation>
    <scope>NUCLEOTIDE SEQUENCE [LARGE SCALE GENOMIC DNA]</scope>
    <source>
        <strain evidence="12">Wonlab-2016</strain>
    </source>
</reference>
<feature type="chain" id="PRO_5044791357" description="Reelin domain-containing protein" evidence="10">
    <location>
        <begin position="17"/>
        <end position="227"/>
    </location>
</feature>
<name>A0ABD0M9W9_9CAEN</name>
<evidence type="ECO:0000313" key="13">
    <source>
        <dbReference type="Proteomes" id="UP001519460"/>
    </source>
</evidence>
<protein>
    <recommendedName>
        <fullName evidence="11">Reelin domain-containing protein</fullName>
    </recommendedName>
</protein>
<keyword evidence="7" id="KW-0391">Immunity</keyword>
<dbReference type="PANTHER" id="PTHR45828:SF9">
    <property type="entry name" value="CELL WALL INTEGRITY AND STRESS RESPONSE COMPONENT 4-LIKE-RELATED"/>
    <property type="match status" value="1"/>
</dbReference>
<feature type="signal peptide" evidence="10">
    <location>
        <begin position="1"/>
        <end position="16"/>
    </location>
</feature>
<evidence type="ECO:0000256" key="8">
    <source>
        <dbReference type="ARBA" id="ARBA00023022"/>
    </source>
</evidence>
<evidence type="ECO:0000256" key="3">
    <source>
        <dbReference type="ARBA" id="ARBA00022525"/>
    </source>
</evidence>
<dbReference type="PANTHER" id="PTHR45828">
    <property type="entry name" value="CYTOCHROME B561/FERRIC REDUCTASE TRANSMEMBRANE"/>
    <property type="match status" value="1"/>
</dbReference>
<dbReference type="InterPro" id="IPR002861">
    <property type="entry name" value="Reeler_dom"/>
</dbReference>
<evidence type="ECO:0000256" key="7">
    <source>
        <dbReference type="ARBA" id="ARBA00022859"/>
    </source>
</evidence>
<feature type="transmembrane region" description="Helical" evidence="9">
    <location>
        <begin position="199"/>
        <end position="223"/>
    </location>
</feature>
<comment type="similarity">
    <text evidence="2">Belongs to the insect defense protein family.</text>
</comment>
<evidence type="ECO:0000256" key="2">
    <source>
        <dbReference type="ARBA" id="ARBA00008501"/>
    </source>
</evidence>
<dbReference type="GO" id="GO:0005576">
    <property type="term" value="C:extracellular region"/>
    <property type="evidence" value="ECO:0007669"/>
    <property type="project" value="UniProtKB-SubCell"/>
</dbReference>
<feature type="domain" description="Reelin" evidence="11">
    <location>
        <begin position="11"/>
        <end position="191"/>
    </location>
</feature>
<dbReference type="InterPro" id="IPR042307">
    <property type="entry name" value="Reeler_sf"/>
</dbReference>
<gene>
    <name evidence="12" type="ORF">BaRGS_00000400</name>
</gene>
<evidence type="ECO:0000313" key="12">
    <source>
        <dbReference type="EMBL" id="KAK7508161.1"/>
    </source>
</evidence>
<keyword evidence="9" id="KW-0472">Membrane</keyword>
<accession>A0ABD0M9W9</accession>
<keyword evidence="8" id="KW-0044">Antibiotic</keyword>
<evidence type="ECO:0000256" key="9">
    <source>
        <dbReference type="SAM" id="Phobius"/>
    </source>
</evidence>
<keyword evidence="9" id="KW-0812">Transmembrane</keyword>
<keyword evidence="4" id="KW-0929">Antimicrobial</keyword>
<keyword evidence="13" id="KW-1185">Reference proteome</keyword>
<evidence type="ECO:0000256" key="4">
    <source>
        <dbReference type="ARBA" id="ARBA00022529"/>
    </source>
</evidence>
<evidence type="ECO:0000259" key="11">
    <source>
        <dbReference type="PROSITE" id="PS51019"/>
    </source>
</evidence>
<dbReference type="InterPro" id="IPR051237">
    <property type="entry name" value="Ferric-chelate_Red/DefProt"/>
</dbReference>
<proteinExistence type="inferred from homology"/>
<keyword evidence="5" id="KW-0399">Innate immunity</keyword>
<dbReference type="GO" id="GO:0045087">
    <property type="term" value="P:innate immune response"/>
    <property type="evidence" value="ECO:0007669"/>
    <property type="project" value="UniProtKB-KW"/>
</dbReference>
<evidence type="ECO:0000256" key="1">
    <source>
        <dbReference type="ARBA" id="ARBA00004613"/>
    </source>
</evidence>
<dbReference type="CDD" id="cd08544">
    <property type="entry name" value="Reeler"/>
    <property type="match status" value="1"/>
</dbReference>
<dbReference type="Proteomes" id="UP001519460">
    <property type="component" value="Unassembled WGS sequence"/>
</dbReference>
<comment type="subcellular location">
    <subcellularLocation>
        <location evidence="1">Secreted</location>
    </subcellularLocation>
</comment>